<comment type="caution">
    <text evidence="2">The sequence shown here is derived from an EMBL/GenBank/DDBJ whole genome shotgun (WGS) entry which is preliminary data.</text>
</comment>
<organism evidence="2 3">
    <name type="scientific">Halobacillus litoralis</name>
    <dbReference type="NCBI Taxonomy" id="45668"/>
    <lineage>
        <taxon>Bacteria</taxon>
        <taxon>Bacillati</taxon>
        <taxon>Bacillota</taxon>
        <taxon>Bacilli</taxon>
        <taxon>Bacillales</taxon>
        <taxon>Bacillaceae</taxon>
        <taxon>Halobacillus</taxon>
    </lineage>
</organism>
<gene>
    <name evidence="2" type="ORF">GLW04_10965</name>
</gene>
<feature type="transmembrane region" description="Helical" evidence="1">
    <location>
        <begin position="30"/>
        <end position="48"/>
    </location>
</feature>
<dbReference type="AlphaFoldDB" id="A0A845DVS5"/>
<evidence type="ECO:0000313" key="3">
    <source>
        <dbReference type="Proteomes" id="UP000460949"/>
    </source>
</evidence>
<protein>
    <submittedName>
        <fullName evidence="2">Uncharacterized protein</fullName>
    </submittedName>
</protein>
<dbReference type="Proteomes" id="UP000460949">
    <property type="component" value="Unassembled WGS sequence"/>
</dbReference>
<accession>A0A845DVS5</accession>
<sequence length="53" mass="6107">MNKATLTIFLVLCLLFLIRGLYIGISQGEWTSLIIALLIIMFGSYRLFQKNQK</sequence>
<reference evidence="2 3" key="1">
    <citation type="submission" date="2019-11" db="EMBL/GenBank/DDBJ databases">
        <title>Genome sequences of 17 halophilic strains isolated from different environments.</title>
        <authorList>
            <person name="Furrow R.E."/>
        </authorList>
    </citation>
    <scope>NUCLEOTIDE SEQUENCE [LARGE SCALE GENOMIC DNA]</scope>
    <source>
        <strain evidence="2 3">22511_23_Filter</strain>
    </source>
</reference>
<dbReference type="RefSeq" id="WP_160837099.1">
    <property type="nucleotide sequence ID" value="NZ_WMET01000002.1"/>
</dbReference>
<name>A0A845DVS5_9BACI</name>
<evidence type="ECO:0000313" key="2">
    <source>
        <dbReference type="EMBL" id="MYL20412.1"/>
    </source>
</evidence>
<keyword evidence="1" id="KW-0812">Transmembrane</keyword>
<keyword evidence="1" id="KW-0472">Membrane</keyword>
<dbReference type="EMBL" id="WMET01000002">
    <property type="protein sequence ID" value="MYL20412.1"/>
    <property type="molecule type" value="Genomic_DNA"/>
</dbReference>
<evidence type="ECO:0000256" key="1">
    <source>
        <dbReference type="SAM" id="Phobius"/>
    </source>
</evidence>
<keyword evidence="1" id="KW-1133">Transmembrane helix</keyword>
<proteinExistence type="predicted"/>